<feature type="compositionally biased region" description="Basic and acidic residues" evidence="7">
    <location>
        <begin position="1201"/>
        <end position="1215"/>
    </location>
</feature>
<dbReference type="GO" id="GO:0000723">
    <property type="term" value="P:telomere maintenance"/>
    <property type="evidence" value="ECO:0007669"/>
    <property type="project" value="TreeGrafter"/>
</dbReference>
<dbReference type="RefSeq" id="XP_051364011.1">
    <property type="nucleotide sequence ID" value="XM_051504500.1"/>
</dbReference>
<feature type="compositionally biased region" description="Basic and acidic residues" evidence="7">
    <location>
        <begin position="1632"/>
        <end position="1642"/>
    </location>
</feature>
<feature type="compositionally biased region" description="Polar residues" evidence="7">
    <location>
        <begin position="53"/>
        <end position="65"/>
    </location>
</feature>
<reference evidence="9" key="2">
    <citation type="submission" date="2022-07" db="EMBL/GenBank/DDBJ databases">
        <authorList>
            <person name="Goncalves M.F.M."/>
            <person name="Hilario S."/>
            <person name="Van De Peer Y."/>
            <person name="Esteves A.C."/>
            <person name="Alves A."/>
        </authorList>
    </citation>
    <scope>NUCLEOTIDE SEQUENCE</scope>
    <source>
        <strain evidence="9">MUM 19.33</strain>
    </source>
</reference>
<accession>A0A9Q0BFZ5</accession>
<dbReference type="EMBL" id="JAGIXG020000009">
    <property type="protein sequence ID" value="KAI6783155.1"/>
    <property type="molecule type" value="Genomic_DNA"/>
</dbReference>
<evidence type="ECO:0000256" key="5">
    <source>
        <dbReference type="ARBA" id="ARBA00023242"/>
    </source>
</evidence>
<dbReference type="SUPFAM" id="SSF48371">
    <property type="entry name" value="ARM repeat"/>
    <property type="match status" value="1"/>
</dbReference>
<feature type="compositionally biased region" description="Basic and acidic residues" evidence="7">
    <location>
        <begin position="1658"/>
        <end position="1668"/>
    </location>
</feature>
<keyword evidence="4" id="KW-0779">Telomere</keyword>
<feature type="compositionally biased region" description="Low complexity" evidence="7">
    <location>
        <begin position="1413"/>
        <end position="1429"/>
    </location>
</feature>
<dbReference type="InterPro" id="IPR016024">
    <property type="entry name" value="ARM-type_fold"/>
</dbReference>
<feature type="compositionally biased region" description="Polar residues" evidence="7">
    <location>
        <begin position="1119"/>
        <end position="1133"/>
    </location>
</feature>
<evidence type="ECO:0000256" key="7">
    <source>
        <dbReference type="SAM" id="MobiDB-lite"/>
    </source>
</evidence>
<keyword evidence="5" id="KW-0539">Nucleus</keyword>
<feature type="compositionally biased region" description="Polar residues" evidence="7">
    <location>
        <begin position="1182"/>
        <end position="1200"/>
    </location>
</feature>
<feature type="compositionally biased region" description="Acidic residues" evidence="7">
    <location>
        <begin position="1589"/>
        <end position="1603"/>
    </location>
</feature>
<evidence type="ECO:0000259" key="8">
    <source>
        <dbReference type="Pfam" id="PF12231"/>
    </source>
</evidence>
<keyword evidence="3" id="KW-0158">Chromosome</keyword>
<dbReference type="GeneID" id="75827176"/>
<evidence type="ECO:0000313" key="9">
    <source>
        <dbReference type="EMBL" id="KAI6783155.1"/>
    </source>
</evidence>
<feature type="region of interest" description="Disordered" evidence="7">
    <location>
        <begin position="1089"/>
        <end position="1455"/>
    </location>
</feature>
<feature type="compositionally biased region" description="Low complexity" evidence="7">
    <location>
        <begin position="1233"/>
        <end position="1242"/>
    </location>
</feature>
<evidence type="ECO:0000256" key="3">
    <source>
        <dbReference type="ARBA" id="ARBA00022454"/>
    </source>
</evidence>
<dbReference type="OrthoDB" id="5399929at2759"/>
<evidence type="ECO:0000256" key="6">
    <source>
        <dbReference type="ARBA" id="ARBA00023306"/>
    </source>
</evidence>
<comment type="caution">
    <text evidence="9">The sequence shown here is derived from an EMBL/GenBank/DDBJ whole genome shotgun (WGS) entry which is preliminary data.</text>
</comment>
<dbReference type="Proteomes" id="UP001055219">
    <property type="component" value="Unassembled WGS sequence"/>
</dbReference>
<dbReference type="GO" id="GO:0140445">
    <property type="term" value="C:chromosome, telomeric repeat region"/>
    <property type="evidence" value="ECO:0007669"/>
    <property type="project" value="TreeGrafter"/>
</dbReference>
<comment type="subcellular location">
    <subcellularLocation>
        <location evidence="2">Chromosome</location>
        <location evidence="2">Telomere</location>
    </subcellularLocation>
    <subcellularLocation>
        <location evidence="1">Nucleus</location>
    </subcellularLocation>
</comment>
<evidence type="ECO:0000313" key="10">
    <source>
        <dbReference type="Proteomes" id="UP001055219"/>
    </source>
</evidence>
<feature type="compositionally biased region" description="Low complexity" evidence="7">
    <location>
        <begin position="1644"/>
        <end position="1655"/>
    </location>
</feature>
<feature type="compositionally biased region" description="Basic residues" evidence="7">
    <location>
        <begin position="1389"/>
        <end position="1398"/>
    </location>
</feature>
<feature type="compositionally biased region" description="Polar residues" evidence="7">
    <location>
        <begin position="1340"/>
        <end position="1352"/>
    </location>
</feature>
<feature type="compositionally biased region" description="Basic residues" evidence="7">
    <location>
        <begin position="1609"/>
        <end position="1630"/>
    </location>
</feature>
<evidence type="ECO:0000256" key="2">
    <source>
        <dbReference type="ARBA" id="ARBA00004574"/>
    </source>
</evidence>
<dbReference type="GO" id="GO:0005634">
    <property type="term" value="C:nucleus"/>
    <property type="evidence" value="ECO:0007669"/>
    <property type="project" value="UniProtKB-SubCell"/>
</dbReference>
<name>A0A9Q0BFZ5_9HYPO</name>
<feature type="compositionally biased region" description="Low complexity" evidence="7">
    <location>
        <begin position="1494"/>
        <end position="1527"/>
    </location>
</feature>
<dbReference type="PANTHER" id="PTHR22928:SF3">
    <property type="entry name" value="TELOMERE-ASSOCIATED PROTEIN RIF1"/>
    <property type="match status" value="1"/>
</dbReference>
<protein>
    <submittedName>
        <fullName evidence="9">Telomere length regulator protein-like protein</fullName>
    </submittedName>
</protein>
<feature type="domain" description="Telomere-associated protein Rif1 N-terminal" evidence="8">
    <location>
        <begin position="162"/>
        <end position="535"/>
    </location>
</feature>
<feature type="region of interest" description="Disordered" evidence="7">
    <location>
        <begin position="1484"/>
        <end position="1691"/>
    </location>
</feature>
<feature type="compositionally biased region" description="Polar residues" evidence="7">
    <location>
        <begin position="1"/>
        <end position="10"/>
    </location>
</feature>
<keyword evidence="10" id="KW-1185">Reference proteome</keyword>
<keyword evidence="6" id="KW-0131">Cell cycle</keyword>
<reference evidence="9" key="1">
    <citation type="journal article" date="2021" name="J Fungi (Basel)">
        <title>Genomic and Metabolomic Analyses of the Marine Fungus Emericellopsis cladophorae: Insights into Saltwater Adaptability Mechanisms and Its Biosynthetic Potential.</title>
        <authorList>
            <person name="Goncalves M.F.M."/>
            <person name="Hilario S."/>
            <person name="Van de Peer Y."/>
            <person name="Esteves A.C."/>
            <person name="Alves A."/>
        </authorList>
    </citation>
    <scope>NUCLEOTIDE SEQUENCE</scope>
    <source>
        <strain evidence="9">MUM 19.33</strain>
    </source>
</reference>
<evidence type="ECO:0000256" key="4">
    <source>
        <dbReference type="ARBA" id="ARBA00022895"/>
    </source>
</evidence>
<dbReference type="InterPro" id="IPR022031">
    <property type="entry name" value="Rif1_N"/>
</dbReference>
<feature type="compositionally biased region" description="Polar residues" evidence="7">
    <location>
        <begin position="1676"/>
        <end position="1688"/>
    </location>
</feature>
<evidence type="ECO:0000256" key="1">
    <source>
        <dbReference type="ARBA" id="ARBA00004123"/>
    </source>
</evidence>
<dbReference type="Pfam" id="PF12231">
    <property type="entry name" value="Rif1_N"/>
    <property type="match status" value="1"/>
</dbReference>
<feature type="compositionally biased region" description="Basic residues" evidence="7">
    <location>
        <begin position="1540"/>
        <end position="1560"/>
    </location>
</feature>
<feature type="region of interest" description="Disordered" evidence="7">
    <location>
        <begin position="1"/>
        <end position="76"/>
    </location>
</feature>
<feature type="compositionally biased region" description="Polar residues" evidence="7">
    <location>
        <begin position="1305"/>
        <end position="1321"/>
    </location>
</feature>
<dbReference type="PANTHER" id="PTHR22928">
    <property type="entry name" value="TELOMERE-ASSOCIATED PROTEIN RIF1"/>
    <property type="match status" value="1"/>
</dbReference>
<gene>
    <name evidence="9" type="ORF">J7T54_000657</name>
</gene>
<proteinExistence type="predicted"/>
<organism evidence="9 10">
    <name type="scientific">Emericellopsis cladophorae</name>
    <dbReference type="NCBI Taxonomy" id="2686198"/>
    <lineage>
        <taxon>Eukaryota</taxon>
        <taxon>Fungi</taxon>
        <taxon>Dikarya</taxon>
        <taxon>Ascomycota</taxon>
        <taxon>Pezizomycotina</taxon>
        <taxon>Sordariomycetes</taxon>
        <taxon>Hypocreomycetidae</taxon>
        <taxon>Hypocreales</taxon>
        <taxon>Bionectriaceae</taxon>
        <taxon>Emericellopsis</taxon>
    </lineage>
</organism>
<sequence>MASSTPASTILDNLPPRPPTPPRDTNHRETETADASASLRNRPLPSPEAAVQTLHTPPNGNSPATPSCAHLTDGSASRLGKRVVWSGRTEYRDPPDYKKAFDSLDRSSPVSLSSAARSKPLKGILKITASPVTFASPLSSQLDGNTETQSIAEMLESTVKHLAGSERDSKLDAYMMLVRGLRGSSNLPDRVALQAKLGLLMQFIQRDMLAKQEDGSADFQLVNQALKTLATFLQFGDVKSAVPNEAAASIMDQAIRTFEDPSTSKESTRNFMHIVRCQNFSPKIMTAERVARIVLALHKIDDHVKGKSIIMSRIMLYRRLVWQCRSHMVAVSNGWLKDLFTDMLSTIQEIQSKAIELGLEVGYLYRQERRLAAEVKNILDTSNEQQTYMEFYMDKMRAMLADKQRSYAAPQIWSVVTLLGRRCPLDQWEHFTAWFTLIQGAFNTSDLRTKQETNYAWNRYACLSLKETSKVTPRLLEGLVKPLTSQLRRKLNEKCPEDSKKLRRTVISGACTLYYYLFSPGSEQKKETLVAWDSAVQPVIAQLVTATYPDDLATATRILLRLVDVSTPILWKPERIQATAPVRPDELPSIDPKWIRAHSDRIFNALGGIMPQSVQNLADRDSPAYKLWKAMVHAVAAASAKDIKVSDETVAFVARSLGLLSTIWSAGCADEELFTTKFLPGIRNFITVLVDNLGLLPLTGKKLSVSADSANVFEPIATPSHRPAKLQGVVATPLQHLFNMLSVVPMGGRDNDDLAAFFISTFEMFLAGQADKARIDLVRDLQRQSPASASAPYAVWMLGSQAVALTLSGDIKLDSNGDRFLGPEFREITNFLCNGLLSHPNLPSQAWMSIFNNFSQRVTSGFGDAGRAIVIIEPLAKVLVDVDQAVALHHEASCALIESARFPRDRQAIDAARRRLWGAELVPSKTTDPFDHLYRLADRKLITSYEALREQGGSQSRAVTMLKATKQFIAASFSSTGFASASRLQHGVSVWLLDEKRLVKHSNDDELANSLLALWADLCSEMAKARHLERSQFQQLDTLLSAAFQSTSRPVQSKAAETWNAIVREDETPECSDSLKTIVSSLQSKVDLPLAGSDQSGGFGAQMSSDPEPQPGSAVGLPSTGQSSGVSLRSKPTMTAKARESTINSAKKRRLDATPEASPVRGSKRLARSSRNTTPRLRHDNSQIQFQPIASSSPEQGESQHLTERQKEVRERQKENVFLGSDAQLETPDNDLEAATALEDALSTPKAKANGALESTPQKTTYEEHISSTPTPRRGQLIPMDLDNDPPSSPPEVRPYPLLSEMHSRSSAKSALEEQWSSPVTSPVPDRQRVPAAVEVPHVNLTNDSTQPSTEPQPHGRQTRSTRKPDVSQEEVIPSSVSDMASPSLARVTRAKRTRGSRANKAQEQPQLLASVPQRAATPPQAAQSSPKSGADDVYVDARASPAISPPPELPVMTQESNDTSFAFSETDDSQFMRFAAEMESGAPVRHAPALTRESSSSLSSVQAVEVSADIVKSTPTEPVEVVTAVVKAEEEAEEEPRSQRKRGKRKSSARSHDTRQKRRRSEEPDDNGADEARENKDLGAQSVREVGEQDAVDAPEPEPEPEPEQRPTRGKAKRRAKGAAKSSARRSARRMQVEEETRELGDVSVEVGPVEVVGTSKGDDDASSSRDTDEEIMSQLVSESNAASQAGSVPPEASLVVIEDSMATSSFSLDKAVQAEVEEQGRLEAGEAKNAESIMGMLCAGMAGLQNASLSRDEFNQIEDMLMEMKRELFDAERRGRG</sequence>